<protein>
    <submittedName>
        <fullName evidence="1">Uncharacterized protein</fullName>
    </submittedName>
</protein>
<dbReference type="AlphaFoldDB" id="A0A7W7D705"/>
<dbReference type="EMBL" id="JACHND010000001">
    <property type="protein sequence ID" value="MBB4701430.1"/>
    <property type="molecule type" value="Genomic_DNA"/>
</dbReference>
<keyword evidence="2" id="KW-1185">Reference proteome</keyword>
<proteinExistence type="predicted"/>
<evidence type="ECO:0000313" key="2">
    <source>
        <dbReference type="Proteomes" id="UP000542210"/>
    </source>
</evidence>
<dbReference type="Proteomes" id="UP000542210">
    <property type="component" value="Unassembled WGS sequence"/>
</dbReference>
<accession>A0A7W7D705</accession>
<sequence length="95" mass="10638">MDVDGRWAVLIEEQGGSGEGRDWRLTEVRDVGHDRDGAVRLAETLAREYAPKHPWSPRSRAVYRAGEGVWLVVVEGATRNFHFRVTVAEHVATIG</sequence>
<name>A0A7W7D705_9ACTN</name>
<reference evidence="1 2" key="1">
    <citation type="submission" date="2020-08" db="EMBL/GenBank/DDBJ databases">
        <title>Sequencing the genomes of 1000 actinobacteria strains.</title>
        <authorList>
            <person name="Klenk H.-P."/>
        </authorList>
    </citation>
    <scope>NUCLEOTIDE SEQUENCE [LARGE SCALE GENOMIC DNA]</scope>
    <source>
        <strain evidence="1 2">DSM 45784</strain>
    </source>
</reference>
<organism evidence="1 2">
    <name type="scientific">Sphaerisporangium siamense</name>
    <dbReference type="NCBI Taxonomy" id="795645"/>
    <lineage>
        <taxon>Bacteria</taxon>
        <taxon>Bacillati</taxon>
        <taxon>Actinomycetota</taxon>
        <taxon>Actinomycetes</taxon>
        <taxon>Streptosporangiales</taxon>
        <taxon>Streptosporangiaceae</taxon>
        <taxon>Sphaerisporangium</taxon>
    </lineage>
</organism>
<comment type="caution">
    <text evidence="1">The sequence shown here is derived from an EMBL/GenBank/DDBJ whole genome shotgun (WGS) entry which is preliminary data.</text>
</comment>
<evidence type="ECO:0000313" key="1">
    <source>
        <dbReference type="EMBL" id="MBB4701430.1"/>
    </source>
</evidence>
<gene>
    <name evidence="1" type="ORF">BJ982_002974</name>
</gene>